<name>A0A3F3PL65_9EURO</name>
<evidence type="ECO:0000313" key="8">
    <source>
        <dbReference type="EMBL" id="RDH27563.1"/>
    </source>
</evidence>
<evidence type="ECO:0000256" key="2">
    <source>
        <dbReference type="ARBA" id="ARBA00007992"/>
    </source>
</evidence>
<dbReference type="STRING" id="1341132.A0A3F3PL65"/>
<evidence type="ECO:0000259" key="7">
    <source>
        <dbReference type="Pfam" id="PF01494"/>
    </source>
</evidence>
<evidence type="ECO:0000256" key="6">
    <source>
        <dbReference type="ARBA" id="ARBA00023033"/>
    </source>
</evidence>
<dbReference type="EMBL" id="KZ852088">
    <property type="protein sequence ID" value="RDH27563.1"/>
    <property type="molecule type" value="Genomic_DNA"/>
</dbReference>
<keyword evidence="5" id="KW-0560">Oxidoreductase</keyword>
<dbReference type="InterPro" id="IPR050493">
    <property type="entry name" value="FAD-dep_Monooxygenase_BioMet"/>
</dbReference>
<dbReference type="PRINTS" id="PR00420">
    <property type="entry name" value="RNGMNOXGNASE"/>
</dbReference>
<accession>A0A3F3PL65</accession>
<sequence>MQTDAVFSGLQGHRGILPFEKVKDLLPEKLPCNWLLMNQDGVLSLFVVLPYGGGQYVAFDAVLPANEEVAESWRNTTTRDELIERLSGFEPRVQEIVRRFDQDEVLALGMYDRDPISQWTKNRITLLGDAAHPMLPTEGQGANMAIQDAQTLGDCLSGATHDQFPAALQDYAELRIPITREIQRKSRDRRPFDFEIPPHLTM</sequence>
<organism evidence="8 9">
    <name type="scientific">Aspergillus welwitschiae</name>
    <dbReference type="NCBI Taxonomy" id="1341132"/>
    <lineage>
        <taxon>Eukaryota</taxon>
        <taxon>Fungi</taxon>
        <taxon>Dikarya</taxon>
        <taxon>Ascomycota</taxon>
        <taxon>Pezizomycotina</taxon>
        <taxon>Eurotiomycetes</taxon>
        <taxon>Eurotiomycetidae</taxon>
        <taxon>Eurotiales</taxon>
        <taxon>Aspergillaceae</taxon>
        <taxon>Aspergillus</taxon>
        <taxon>Aspergillus subgen. Circumdati</taxon>
    </lineage>
</organism>
<dbReference type="AlphaFoldDB" id="A0A3F3PL65"/>
<dbReference type="PANTHER" id="PTHR13789:SF318">
    <property type="entry name" value="GERANYLGERANYL DIPHOSPHATE REDUCTASE"/>
    <property type="match status" value="1"/>
</dbReference>
<keyword evidence="4" id="KW-0274">FAD</keyword>
<dbReference type="Gene3D" id="3.50.50.60">
    <property type="entry name" value="FAD/NAD(P)-binding domain"/>
    <property type="match status" value="1"/>
</dbReference>
<dbReference type="PANTHER" id="PTHR13789">
    <property type="entry name" value="MONOOXYGENASE"/>
    <property type="match status" value="1"/>
</dbReference>
<evidence type="ECO:0000256" key="5">
    <source>
        <dbReference type="ARBA" id="ARBA00023002"/>
    </source>
</evidence>
<keyword evidence="6" id="KW-0503">Monooxygenase</keyword>
<evidence type="ECO:0000256" key="3">
    <source>
        <dbReference type="ARBA" id="ARBA00022630"/>
    </source>
</evidence>
<proteinExistence type="inferred from homology"/>
<dbReference type="InterPro" id="IPR002938">
    <property type="entry name" value="FAD-bd"/>
</dbReference>
<dbReference type="Pfam" id="PF01494">
    <property type="entry name" value="FAD_binding_3"/>
    <property type="match status" value="1"/>
</dbReference>
<dbReference type="RefSeq" id="XP_026620585.1">
    <property type="nucleotide sequence ID" value="XM_026768185.1"/>
</dbReference>
<dbReference type="GO" id="GO:0004497">
    <property type="term" value="F:monooxygenase activity"/>
    <property type="evidence" value="ECO:0007669"/>
    <property type="project" value="UniProtKB-KW"/>
</dbReference>
<comment type="cofactor">
    <cofactor evidence="1">
        <name>FAD</name>
        <dbReference type="ChEBI" id="CHEBI:57692"/>
    </cofactor>
</comment>
<evidence type="ECO:0000256" key="1">
    <source>
        <dbReference type="ARBA" id="ARBA00001974"/>
    </source>
</evidence>
<evidence type="ECO:0000256" key="4">
    <source>
        <dbReference type="ARBA" id="ARBA00022827"/>
    </source>
</evidence>
<dbReference type="GO" id="GO:0071949">
    <property type="term" value="F:FAD binding"/>
    <property type="evidence" value="ECO:0007669"/>
    <property type="project" value="InterPro"/>
</dbReference>
<comment type="similarity">
    <text evidence="2">Belongs to the paxM FAD-dependent monooxygenase family.</text>
</comment>
<evidence type="ECO:0000313" key="9">
    <source>
        <dbReference type="Proteomes" id="UP000253729"/>
    </source>
</evidence>
<reference evidence="8 9" key="1">
    <citation type="submission" date="2018-07" db="EMBL/GenBank/DDBJ databases">
        <title>The genomes of Aspergillus section Nigri reveals drivers in fungal speciation.</title>
        <authorList>
            <consortium name="DOE Joint Genome Institute"/>
            <person name="Vesth T.C."/>
            <person name="Nybo J."/>
            <person name="Theobald S."/>
            <person name="Brandl J."/>
            <person name="Frisvad J.C."/>
            <person name="Nielsen K.F."/>
            <person name="Lyhne E.K."/>
            <person name="Kogle M.E."/>
            <person name="Kuo A."/>
            <person name="Riley R."/>
            <person name="Clum A."/>
            <person name="Nolan M."/>
            <person name="Lipzen A."/>
            <person name="Salamov A."/>
            <person name="Henrissat B."/>
            <person name="Wiebenga A."/>
            <person name="De vries R.P."/>
            <person name="Grigoriev I.V."/>
            <person name="Mortensen U.H."/>
            <person name="Andersen M.R."/>
            <person name="Baker S.E."/>
        </authorList>
    </citation>
    <scope>NUCLEOTIDE SEQUENCE [LARGE SCALE GENOMIC DNA]</scope>
    <source>
        <strain evidence="8 9">CBS 139.54b</strain>
    </source>
</reference>
<feature type="domain" description="FAD-binding" evidence="7">
    <location>
        <begin position="34"/>
        <end position="184"/>
    </location>
</feature>
<dbReference type="InterPro" id="IPR036188">
    <property type="entry name" value="FAD/NAD-bd_sf"/>
</dbReference>
<dbReference type="Proteomes" id="UP000253729">
    <property type="component" value="Unassembled WGS sequence"/>
</dbReference>
<protein>
    <recommendedName>
        <fullName evidence="7">FAD-binding domain-containing protein</fullName>
    </recommendedName>
</protein>
<dbReference type="SUPFAM" id="SSF51905">
    <property type="entry name" value="FAD/NAD(P)-binding domain"/>
    <property type="match status" value="1"/>
</dbReference>
<keyword evidence="3" id="KW-0285">Flavoprotein</keyword>
<dbReference type="GeneID" id="38136541"/>
<gene>
    <name evidence="8" type="ORF">BDQ94DRAFT_153760</name>
</gene>
<keyword evidence="9" id="KW-1185">Reference proteome</keyword>